<dbReference type="PANTHER" id="PTHR10605">
    <property type="entry name" value="HEPARAN SULFATE SULFOTRANSFERASE"/>
    <property type="match status" value="1"/>
</dbReference>
<proteinExistence type="predicted"/>
<dbReference type="AlphaFoldDB" id="A0A1H0YIA6"/>
<dbReference type="STRING" id="553311.SAMN05216231_0669"/>
<keyword evidence="2" id="KW-0325">Glycoprotein</keyword>
<dbReference type="InterPro" id="IPR027417">
    <property type="entry name" value="P-loop_NTPase"/>
</dbReference>
<gene>
    <name evidence="4" type="ORF">SAMN05216231_0669</name>
</gene>
<dbReference type="InterPro" id="IPR037359">
    <property type="entry name" value="NST/OST"/>
</dbReference>
<dbReference type="Gene3D" id="3.40.50.300">
    <property type="entry name" value="P-loop containing nucleotide triphosphate hydrolases"/>
    <property type="match status" value="1"/>
</dbReference>
<dbReference type="EMBL" id="FNKD01000001">
    <property type="protein sequence ID" value="SDQ14902.1"/>
    <property type="molecule type" value="Genomic_DNA"/>
</dbReference>
<accession>A0A1H0YIA6</accession>
<protein>
    <submittedName>
        <fullName evidence="4">Sulfotransferase domain-containing protein</fullName>
    </submittedName>
</protein>
<sequence length="287" mass="34468">MIDFLIVGAEKSGTTWLYDNLKQIDNIYLPDTKEVNYFNKYNSFLELNPGYQKNLSWYMQFFKNRKDHQLAGEASPMYLCDSQAYKEIYKVNPEVKLIVMLRNPIYRAYSHYWYIRRKGYIDGEFSQYVKNQDKKIIERGLYASQLKNYYKLFPDNNILVLDFDMISSNPKGLIEEVLEFLNINNGKVDESNLYKKSNQSFTVKNKFIYDNTRRLASFFRFKTKLGFLNDIARNIGLRKLLVDNMKQTQDYTNIKKVDYRSLMEFYREDILELNNLTNKNFNKWLDR</sequence>
<evidence type="ECO:0000313" key="5">
    <source>
        <dbReference type="Proteomes" id="UP000199444"/>
    </source>
</evidence>
<dbReference type="SUPFAM" id="SSF52540">
    <property type="entry name" value="P-loop containing nucleoside triphosphate hydrolases"/>
    <property type="match status" value="1"/>
</dbReference>
<evidence type="ECO:0000256" key="2">
    <source>
        <dbReference type="ARBA" id="ARBA00023180"/>
    </source>
</evidence>
<dbReference type="Pfam" id="PF00685">
    <property type="entry name" value="Sulfotransfer_1"/>
    <property type="match status" value="1"/>
</dbReference>
<dbReference type="RefSeq" id="WP_092491529.1">
    <property type="nucleotide sequence ID" value="NZ_FNKD01000001.1"/>
</dbReference>
<evidence type="ECO:0000259" key="3">
    <source>
        <dbReference type="Pfam" id="PF00685"/>
    </source>
</evidence>
<evidence type="ECO:0000313" key="4">
    <source>
        <dbReference type="EMBL" id="SDQ14902.1"/>
    </source>
</evidence>
<dbReference type="Proteomes" id="UP000199444">
    <property type="component" value="Unassembled WGS sequence"/>
</dbReference>
<feature type="domain" description="Sulfotransferase" evidence="3">
    <location>
        <begin position="3"/>
        <end position="206"/>
    </location>
</feature>
<dbReference type="PANTHER" id="PTHR10605:SF56">
    <property type="entry name" value="BIFUNCTIONAL HEPARAN SULFATE N-DEACETYLASE_N-SULFOTRANSFERASE"/>
    <property type="match status" value="1"/>
</dbReference>
<reference evidence="4 5" key="1">
    <citation type="submission" date="2016-10" db="EMBL/GenBank/DDBJ databases">
        <authorList>
            <person name="de Groot N.N."/>
        </authorList>
    </citation>
    <scope>NUCLEOTIDE SEQUENCE [LARGE SCALE GENOMIC DNA]</scope>
    <source>
        <strain evidence="4 5">CGMCC 1.10449</strain>
    </source>
</reference>
<name>A0A1H0YIA6_9BACI</name>
<keyword evidence="1 4" id="KW-0808">Transferase</keyword>
<dbReference type="GO" id="GO:0008146">
    <property type="term" value="F:sulfotransferase activity"/>
    <property type="evidence" value="ECO:0007669"/>
    <property type="project" value="InterPro"/>
</dbReference>
<dbReference type="InterPro" id="IPR000863">
    <property type="entry name" value="Sulfotransferase_dom"/>
</dbReference>
<keyword evidence="5" id="KW-1185">Reference proteome</keyword>
<evidence type="ECO:0000256" key="1">
    <source>
        <dbReference type="ARBA" id="ARBA00022679"/>
    </source>
</evidence>
<organism evidence="4 5">
    <name type="scientific">Virgibacillus salinus</name>
    <dbReference type="NCBI Taxonomy" id="553311"/>
    <lineage>
        <taxon>Bacteria</taxon>
        <taxon>Bacillati</taxon>
        <taxon>Bacillota</taxon>
        <taxon>Bacilli</taxon>
        <taxon>Bacillales</taxon>
        <taxon>Bacillaceae</taxon>
        <taxon>Virgibacillus</taxon>
    </lineage>
</organism>